<dbReference type="SUPFAM" id="SSF53756">
    <property type="entry name" value="UDP-Glycosyltransferase/glycogen phosphorylase"/>
    <property type="match status" value="1"/>
</dbReference>
<dbReference type="RefSeq" id="WP_188409275.1">
    <property type="nucleotide sequence ID" value="NZ_BMCP01000002.1"/>
</dbReference>
<protein>
    <submittedName>
        <fullName evidence="5">Glycosyl transferase family 1</fullName>
    </submittedName>
</protein>
<proteinExistence type="predicted"/>
<feature type="domain" description="Glycosyl transferase family 1" evidence="3">
    <location>
        <begin position="190"/>
        <end position="336"/>
    </location>
</feature>
<reference evidence="5" key="1">
    <citation type="journal article" date="2014" name="Int. J. Syst. Evol. Microbiol.">
        <title>Complete genome sequence of Corynebacterium casei LMG S-19264T (=DSM 44701T), isolated from a smear-ripened cheese.</title>
        <authorList>
            <consortium name="US DOE Joint Genome Institute (JGI-PGF)"/>
            <person name="Walter F."/>
            <person name="Albersmeier A."/>
            <person name="Kalinowski J."/>
            <person name="Ruckert C."/>
        </authorList>
    </citation>
    <scope>NUCLEOTIDE SEQUENCE</scope>
    <source>
        <strain evidence="5">CCM 7684</strain>
    </source>
</reference>
<gene>
    <name evidence="5" type="ORF">GCM10007276_16400</name>
</gene>
<evidence type="ECO:0000256" key="2">
    <source>
        <dbReference type="ARBA" id="ARBA00022679"/>
    </source>
</evidence>
<dbReference type="Proteomes" id="UP000602745">
    <property type="component" value="Unassembled WGS sequence"/>
</dbReference>
<dbReference type="AlphaFoldDB" id="A0A8J2YH22"/>
<accession>A0A8J2YH22</accession>
<comment type="caution">
    <text evidence="5">The sequence shown here is derived from an EMBL/GenBank/DDBJ whole genome shotgun (WGS) entry which is preliminary data.</text>
</comment>
<evidence type="ECO:0000259" key="3">
    <source>
        <dbReference type="Pfam" id="PF00534"/>
    </source>
</evidence>
<evidence type="ECO:0000313" key="5">
    <source>
        <dbReference type="EMBL" id="GGE39818.1"/>
    </source>
</evidence>
<dbReference type="Pfam" id="PF13579">
    <property type="entry name" value="Glyco_trans_4_4"/>
    <property type="match status" value="1"/>
</dbReference>
<sequence>MRILLVTISLHGQRGGGTAERTRQLALHLTALGRQCTVVAMEDGAHAQALRAAAIPVHITGYIRWKFHIPLVNLAALYRLVKWADRVHILGYWNLLSVASAWVARASGRPYALSAAGEFTALECPRPANVCFHRLFGIGMIRNARSIIAITPLERDQIGARFGHFAPPIAVIPNGVTISPAPARPATFATRTALVFIGRLAPIKGPDLLLEAFALIADRYPDVELILAGPDFGLAAQLSARIAELGLEERASLVGFVDEETRNRLLERALLVCIPSRAEAMSLIALEAGAAGLPVLLTDQCGFDEVAAVGGGTVVPATVTDLSEGLEELLAERETLGARGQRLRDHVGAHYAWPKVAGLLDQHLSTLGPVPR</sequence>
<evidence type="ECO:0000259" key="4">
    <source>
        <dbReference type="Pfam" id="PF13579"/>
    </source>
</evidence>
<evidence type="ECO:0000256" key="1">
    <source>
        <dbReference type="ARBA" id="ARBA00022676"/>
    </source>
</evidence>
<feature type="domain" description="Glycosyltransferase subfamily 4-like N-terminal" evidence="4">
    <location>
        <begin position="16"/>
        <end position="175"/>
    </location>
</feature>
<evidence type="ECO:0000313" key="6">
    <source>
        <dbReference type="Proteomes" id="UP000602745"/>
    </source>
</evidence>
<dbReference type="GO" id="GO:0016757">
    <property type="term" value="F:glycosyltransferase activity"/>
    <property type="evidence" value="ECO:0007669"/>
    <property type="project" value="UniProtKB-KW"/>
</dbReference>
<keyword evidence="1" id="KW-0328">Glycosyltransferase</keyword>
<name>A0A8J2YH22_9RHOB</name>
<dbReference type="PANTHER" id="PTHR12526">
    <property type="entry name" value="GLYCOSYLTRANSFERASE"/>
    <property type="match status" value="1"/>
</dbReference>
<reference evidence="5" key="2">
    <citation type="submission" date="2020-09" db="EMBL/GenBank/DDBJ databases">
        <authorList>
            <person name="Sun Q."/>
            <person name="Sedlacek I."/>
        </authorList>
    </citation>
    <scope>NUCLEOTIDE SEQUENCE</scope>
    <source>
        <strain evidence="5">CCM 7684</strain>
    </source>
</reference>
<dbReference type="PANTHER" id="PTHR12526:SF510">
    <property type="entry name" value="D-INOSITOL 3-PHOSPHATE GLYCOSYLTRANSFERASE"/>
    <property type="match status" value="1"/>
</dbReference>
<keyword evidence="2 5" id="KW-0808">Transferase</keyword>
<dbReference type="Pfam" id="PF00534">
    <property type="entry name" value="Glycos_transf_1"/>
    <property type="match status" value="1"/>
</dbReference>
<dbReference type="InterPro" id="IPR028098">
    <property type="entry name" value="Glyco_trans_4-like_N"/>
</dbReference>
<dbReference type="EMBL" id="BMCP01000002">
    <property type="protein sequence ID" value="GGE39818.1"/>
    <property type="molecule type" value="Genomic_DNA"/>
</dbReference>
<organism evidence="5 6">
    <name type="scientific">Agaricicola taiwanensis</name>
    <dbReference type="NCBI Taxonomy" id="591372"/>
    <lineage>
        <taxon>Bacteria</taxon>
        <taxon>Pseudomonadati</taxon>
        <taxon>Pseudomonadota</taxon>
        <taxon>Alphaproteobacteria</taxon>
        <taxon>Rhodobacterales</taxon>
        <taxon>Paracoccaceae</taxon>
        <taxon>Agaricicola</taxon>
    </lineage>
</organism>
<dbReference type="InterPro" id="IPR001296">
    <property type="entry name" value="Glyco_trans_1"/>
</dbReference>
<keyword evidence="6" id="KW-1185">Reference proteome</keyword>
<dbReference type="Gene3D" id="3.40.50.2000">
    <property type="entry name" value="Glycogen Phosphorylase B"/>
    <property type="match status" value="2"/>
</dbReference>